<dbReference type="GO" id="GO:0008233">
    <property type="term" value="F:peptidase activity"/>
    <property type="evidence" value="ECO:0007669"/>
    <property type="project" value="UniProtKB-KW"/>
</dbReference>
<sequence>MIIFLLFSLLLLTRPGESGLGLDLIQRDSASSPFYDGSLSSFQCIQNAIQRSLLFAAPSPLNPASTTNSSLKDYMMTITVNNSLSALTWFTVDTAGFPAGAPCGPCYPYGTSSSTGLVSLGNASNSLLSSLNMTTFAYCLQSLDSQANSQIYFGDVGNILLPLISTPLYTAIPPGQENSYYCINLDSIGIGKETISLPRSGAGGNLIIEPSTFLTYLPPDTVDAIIECFETFNLYPRAYDVEEETGLLLCFDVLLSGDYFEVPPIVWNFDGVLLTLPIKGTFVEVQQGVQCLTIVKTSGYAIWGSALQAYLNIEYDLKKNLCNIQLNDNCLSSPY</sequence>
<accession>S8DKI3</accession>
<evidence type="ECO:0000313" key="6">
    <source>
        <dbReference type="Proteomes" id="UP000015453"/>
    </source>
</evidence>
<dbReference type="InterPro" id="IPR051708">
    <property type="entry name" value="Plant_Aspart_Prot_A1"/>
</dbReference>
<dbReference type="PROSITE" id="PS51767">
    <property type="entry name" value="PEPTIDASE_A1"/>
    <property type="match status" value="1"/>
</dbReference>
<dbReference type="SUPFAM" id="SSF50630">
    <property type="entry name" value="Acid proteases"/>
    <property type="match status" value="1"/>
</dbReference>
<evidence type="ECO:0000259" key="4">
    <source>
        <dbReference type="PROSITE" id="PS51767"/>
    </source>
</evidence>
<evidence type="ECO:0000256" key="3">
    <source>
        <dbReference type="SAM" id="SignalP"/>
    </source>
</evidence>
<feature type="chain" id="PRO_5004562342" description="Peptidase A1 domain-containing protein" evidence="3">
    <location>
        <begin position="19"/>
        <end position="335"/>
    </location>
</feature>
<dbReference type="InterPro" id="IPR033121">
    <property type="entry name" value="PEPTIDASE_A1"/>
</dbReference>
<dbReference type="AlphaFoldDB" id="S8DKI3"/>
<feature type="signal peptide" evidence="3">
    <location>
        <begin position="1"/>
        <end position="18"/>
    </location>
</feature>
<feature type="domain" description="Peptidase A1" evidence="4">
    <location>
        <begin position="1"/>
        <end position="325"/>
    </location>
</feature>
<organism evidence="5 6">
    <name type="scientific">Genlisea aurea</name>
    <dbReference type="NCBI Taxonomy" id="192259"/>
    <lineage>
        <taxon>Eukaryota</taxon>
        <taxon>Viridiplantae</taxon>
        <taxon>Streptophyta</taxon>
        <taxon>Embryophyta</taxon>
        <taxon>Tracheophyta</taxon>
        <taxon>Spermatophyta</taxon>
        <taxon>Magnoliopsida</taxon>
        <taxon>eudicotyledons</taxon>
        <taxon>Gunneridae</taxon>
        <taxon>Pentapetalae</taxon>
        <taxon>asterids</taxon>
        <taxon>lamiids</taxon>
        <taxon>Lamiales</taxon>
        <taxon>Lentibulariaceae</taxon>
        <taxon>Genlisea</taxon>
    </lineage>
</organism>
<name>S8DKI3_9LAMI</name>
<gene>
    <name evidence="5" type="ORF">M569_11447</name>
</gene>
<dbReference type="PANTHER" id="PTHR47967">
    <property type="entry name" value="OS07G0603500 PROTEIN-RELATED"/>
    <property type="match status" value="1"/>
</dbReference>
<protein>
    <recommendedName>
        <fullName evidence="4">Peptidase A1 domain-containing protein</fullName>
    </recommendedName>
</protein>
<dbReference type="Gene3D" id="2.40.70.10">
    <property type="entry name" value="Acid Proteases"/>
    <property type="match status" value="1"/>
</dbReference>
<dbReference type="Pfam" id="PF14541">
    <property type="entry name" value="TAXi_C"/>
    <property type="match status" value="1"/>
</dbReference>
<keyword evidence="2" id="KW-0378">Hydrolase</keyword>
<evidence type="ECO:0000256" key="1">
    <source>
        <dbReference type="ARBA" id="ARBA00022670"/>
    </source>
</evidence>
<dbReference type="GO" id="GO:0005576">
    <property type="term" value="C:extracellular region"/>
    <property type="evidence" value="ECO:0007669"/>
    <property type="project" value="TreeGrafter"/>
</dbReference>
<dbReference type="PANTHER" id="PTHR47967:SF128">
    <property type="entry name" value="ASPARTIC PROTEINASE CDR1-LIKE"/>
    <property type="match status" value="1"/>
</dbReference>
<dbReference type="EMBL" id="AUSU01005551">
    <property type="protein sequence ID" value="EPS63338.1"/>
    <property type="molecule type" value="Genomic_DNA"/>
</dbReference>
<proteinExistence type="predicted"/>
<dbReference type="OrthoDB" id="1704025at2759"/>
<keyword evidence="3" id="KW-0732">Signal</keyword>
<dbReference type="InterPro" id="IPR021109">
    <property type="entry name" value="Peptidase_aspartic_dom_sf"/>
</dbReference>
<reference evidence="5 6" key="1">
    <citation type="journal article" date="2013" name="BMC Genomics">
        <title>The miniature genome of a carnivorous plant Genlisea aurea contains a low number of genes and short non-coding sequences.</title>
        <authorList>
            <person name="Leushkin E.V."/>
            <person name="Sutormin R.A."/>
            <person name="Nabieva E.R."/>
            <person name="Penin A.A."/>
            <person name="Kondrashov A.S."/>
            <person name="Logacheva M.D."/>
        </authorList>
    </citation>
    <scope>NUCLEOTIDE SEQUENCE [LARGE SCALE GENOMIC DNA]</scope>
</reference>
<dbReference type="GO" id="GO:0006508">
    <property type="term" value="P:proteolysis"/>
    <property type="evidence" value="ECO:0007669"/>
    <property type="project" value="UniProtKB-KW"/>
</dbReference>
<keyword evidence="1" id="KW-0645">Protease</keyword>
<dbReference type="InterPro" id="IPR032799">
    <property type="entry name" value="TAXi_C"/>
</dbReference>
<evidence type="ECO:0000313" key="5">
    <source>
        <dbReference type="EMBL" id="EPS63338.1"/>
    </source>
</evidence>
<comment type="caution">
    <text evidence="5">The sequence shown here is derived from an EMBL/GenBank/DDBJ whole genome shotgun (WGS) entry which is preliminary data.</text>
</comment>
<keyword evidence="6" id="KW-1185">Reference proteome</keyword>
<dbReference type="Proteomes" id="UP000015453">
    <property type="component" value="Unassembled WGS sequence"/>
</dbReference>
<evidence type="ECO:0000256" key="2">
    <source>
        <dbReference type="ARBA" id="ARBA00022801"/>
    </source>
</evidence>